<evidence type="ECO:0000313" key="1">
    <source>
        <dbReference type="EMBL" id="GIM71459.1"/>
    </source>
</evidence>
<name>A0A919SGW1_9ACTN</name>
<dbReference type="AlphaFoldDB" id="A0A919SGW1"/>
<dbReference type="EMBL" id="BOQL01000036">
    <property type="protein sequence ID" value="GIM71459.1"/>
    <property type="molecule type" value="Genomic_DNA"/>
</dbReference>
<keyword evidence="2" id="KW-1185">Reference proteome</keyword>
<dbReference type="RefSeq" id="WP_212990594.1">
    <property type="nucleotide sequence ID" value="NZ_BAABEA010000052.1"/>
</dbReference>
<dbReference type="Proteomes" id="UP000681340">
    <property type="component" value="Unassembled WGS sequence"/>
</dbReference>
<proteinExistence type="predicted"/>
<accession>A0A919SGW1</accession>
<comment type="caution">
    <text evidence="1">The sequence shown here is derived from an EMBL/GenBank/DDBJ whole genome shotgun (WGS) entry which is preliminary data.</text>
</comment>
<reference evidence="1" key="1">
    <citation type="submission" date="2021-03" db="EMBL/GenBank/DDBJ databases">
        <title>Whole genome shotgun sequence of Actinoplanes auranticolor NBRC 12245.</title>
        <authorList>
            <person name="Komaki H."/>
            <person name="Tamura T."/>
        </authorList>
    </citation>
    <scope>NUCLEOTIDE SEQUENCE</scope>
    <source>
        <strain evidence="1">NBRC 12245</strain>
    </source>
</reference>
<protein>
    <recommendedName>
        <fullName evidence="3">DUF1963 domain-containing protein</fullName>
    </recommendedName>
</protein>
<organism evidence="1 2">
    <name type="scientific">Actinoplanes auranticolor</name>
    <dbReference type="NCBI Taxonomy" id="47988"/>
    <lineage>
        <taxon>Bacteria</taxon>
        <taxon>Bacillati</taxon>
        <taxon>Actinomycetota</taxon>
        <taxon>Actinomycetes</taxon>
        <taxon>Micromonosporales</taxon>
        <taxon>Micromonosporaceae</taxon>
        <taxon>Actinoplanes</taxon>
    </lineage>
</organism>
<evidence type="ECO:0000313" key="2">
    <source>
        <dbReference type="Proteomes" id="UP000681340"/>
    </source>
</evidence>
<sequence length="329" mass="36642">MTRTTPPRPVDVTALFPGLRAYAKTATRLHPRPGRPGVTDSSVGGPLLWPAGEPWPMCTDGRHDTETPQYLHDVRRWRELLAAAWARTPRGEQLRITDEERAALPDLDVAAPQQLTREPIAMIPVAQLYRRDVPGLPGPEGTDLLQVLWCPLDHEDLEYCPRVHLRWRRAGAVTEVLAAPPQPLVVHDDYLPEPCVLHPEQVREFPYVDLLPGDLAERVCAWDDGLYSFALSIADGWKVGGHADWSLNDPRPMDCEQCGAAMRLLLCAAGAEWDHETFSWRPVEDAGEPAYSSLHPASGPTGVVIGRGYSLWIFTCPVSYSHPHRTAMQ</sequence>
<evidence type="ECO:0008006" key="3">
    <source>
        <dbReference type="Google" id="ProtNLM"/>
    </source>
</evidence>
<dbReference type="Gene3D" id="2.30.320.10">
    <property type="entry name" value="YwqG-like"/>
    <property type="match status" value="1"/>
</dbReference>
<gene>
    <name evidence="1" type="ORF">Aau02nite_46190</name>
</gene>